<feature type="compositionally biased region" description="Basic and acidic residues" evidence="1">
    <location>
        <begin position="1600"/>
        <end position="1634"/>
    </location>
</feature>
<feature type="compositionally biased region" description="Polar residues" evidence="1">
    <location>
        <begin position="1486"/>
        <end position="1499"/>
    </location>
</feature>
<feature type="compositionally biased region" description="Acidic residues" evidence="1">
    <location>
        <begin position="1134"/>
        <end position="1152"/>
    </location>
</feature>
<feature type="compositionally biased region" description="Polar residues" evidence="1">
    <location>
        <begin position="867"/>
        <end position="877"/>
    </location>
</feature>
<protein>
    <recommendedName>
        <fullName evidence="4">Protein slender lobes</fullName>
    </recommendedName>
</protein>
<feature type="compositionally biased region" description="Polar residues" evidence="1">
    <location>
        <begin position="763"/>
        <end position="774"/>
    </location>
</feature>
<feature type="region of interest" description="Disordered" evidence="1">
    <location>
        <begin position="911"/>
        <end position="1081"/>
    </location>
</feature>
<accession>A0AAW1TM48</accession>
<feature type="compositionally biased region" description="Basic and acidic residues" evidence="1">
    <location>
        <begin position="1007"/>
        <end position="1029"/>
    </location>
</feature>
<feature type="region of interest" description="Disordered" evidence="1">
    <location>
        <begin position="622"/>
        <end position="807"/>
    </location>
</feature>
<feature type="compositionally biased region" description="Basic and acidic residues" evidence="1">
    <location>
        <begin position="478"/>
        <end position="510"/>
    </location>
</feature>
<dbReference type="Proteomes" id="UP001431783">
    <property type="component" value="Unassembled WGS sequence"/>
</dbReference>
<feature type="compositionally biased region" description="Basic and acidic residues" evidence="1">
    <location>
        <begin position="794"/>
        <end position="807"/>
    </location>
</feature>
<feature type="region of interest" description="Disordered" evidence="1">
    <location>
        <begin position="867"/>
        <end position="892"/>
    </location>
</feature>
<feature type="compositionally biased region" description="Polar residues" evidence="1">
    <location>
        <begin position="25"/>
        <end position="37"/>
    </location>
</feature>
<feature type="region of interest" description="Disordered" evidence="1">
    <location>
        <begin position="1354"/>
        <end position="1377"/>
    </location>
</feature>
<evidence type="ECO:0000256" key="1">
    <source>
        <dbReference type="SAM" id="MobiDB-lite"/>
    </source>
</evidence>
<feature type="compositionally biased region" description="Polar residues" evidence="1">
    <location>
        <begin position="1359"/>
        <end position="1377"/>
    </location>
</feature>
<feature type="region of interest" description="Disordered" evidence="1">
    <location>
        <begin position="1526"/>
        <end position="1652"/>
    </location>
</feature>
<feature type="region of interest" description="Disordered" evidence="1">
    <location>
        <begin position="1097"/>
        <end position="1116"/>
    </location>
</feature>
<comment type="caution">
    <text evidence="2">The sequence shown here is derived from an EMBL/GenBank/DDBJ whole genome shotgun (WGS) entry which is preliminary data.</text>
</comment>
<feature type="region of interest" description="Disordered" evidence="1">
    <location>
        <begin position="465"/>
        <end position="572"/>
    </location>
</feature>
<feature type="compositionally biased region" description="Acidic residues" evidence="1">
    <location>
        <begin position="695"/>
        <end position="704"/>
    </location>
</feature>
<feature type="compositionally biased region" description="Polar residues" evidence="1">
    <location>
        <begin position="988"/>
        <end position="1006"/>
    </location>
</feature>
<reference evidence="2 3" key="1">
    <citation type="submission" date="2023-03" db="EMBL/GenBank/DDBJ databases">
        <title>Genome insight into feeding habits of ladybird beetles.</title>
        <authorList>
            <person name="Li H.-S."/>
            <person name="Huang Y.-H."/>
            <person name="Pang H."/>
        </authorList>
    </citation>
    <scope>NUCLEOTIDE SEQUENCE [LARGE SCALE GENOMIC DNA]</scope>
    <source>
        <strain evidence="2">SYSU_2023b</strain>
        <tissue evidence="2">Whole body</tissue>
    </source>
</reference>
<feature type="compositionally biased region" description="Basic and acidic residues" evidence="1">
    <location>
        <begin position="351"/>
        <end position="362"/>
    </location>
</feature>
<sequence>MSKKAAIKETLSEENIDAPVRRSTRNSVNPTSTNSAAPKSIGTRRGSGSSSVEKKKPHNADSSPVELAGRRKTRRTSTEEDIKSTPIKTRRSSISKIIEEDKKVLSSPKTPSRKVGSRAASTSPTNTTEVPARRTRRSISASQENEVVEQIPLRRSTRRRSSVDTQEDVSNEEVLTKSKPTPRRRRSNSVDENEETTKNDVKSKTKRLYSEDNQLEPIEEHETEVTEKSEKKTDETVVEMKRDHNLSVIEESEDKVQKDSHKIIKDIDNMLTNMISSPKPKTVTEKITTRSIFSPMTPKPILSEQNTDVDCEIISSDSDTENELPKSRQSENIKIVLKNDSLKNTSPLKNQSKEESDKETRKTPLSSAKSNKNDSLKENFITNGSDDSFTLNSSKILDKIQTSNNETDEDVFTSPGSNKENNCINVPPKKPENRVVLKEKKSSELSDLDLEDDVFATKTSLINDDEPMEVDCEDENVEDRSKIDIPDCSDKESKMLSFDKTEENDMKEQGQEDSEISVQKVTSSGNTNGITETKDSSGRSPENVVINRNEVKSNTPLEDSGNDASCSSTKSNLEVENSFTSLNSNDDNKLDLSFNIFKSPKAYSKQKNSLTSSPGRCADKFANKKESKDSSVSSDFSIQLIDSDEEDEAGNKRKSVGEQNSNTSKQPQIQIEGNSISESETTISANTNTSMRESETEEGIEEVNNDAAAKEHAELSLEEVVAGSPKKKSKSDQPILEENSAPSVEKSKYENAIEDSTPLLKQKINSQKSESNLNEFEKSNPIGKSPRQSFNNKSQDDGDKDTLDIKGVKCEKNSMKIISSPSNNKGQKQCAELSNIVESITESELNSSVKVNVIQEIKLSKSIVTELGNSEDSSSDTYCKKKSKPSHSLNSGLVEINSYVEVEQVEDELIDSEQKTHFLNESSVADEAETEKRHEKSKLNDSLTKKRNENQNKKKREIDEINACEEIENSEDGNQKEEIVDVIEDNTKTSPTNVEVENQKKQFNPESKQDDGEKKEPISDVKSKKDKSTPRIRNRNSKVSDEITSARSCDISLSESDVDTDSISHKSNRASKIEENESSEVAISPLKSKIEKMKSCGINFVNPSPTATRIRLDEKTSKKLDDYLNEKFSALQNEEQESQSDENKSEEDENESSDVHNSSQFLDDMAEEGEEDTPSEGSNDIVDEGESINSKDSEIDSDDTYDSNDSFLVKDDGDDLDLLPGDEYDLGDTPELTKKASKKRRRIVKNLNTSSEEESSPLSSRVSFSDKVEVIPEKKSPRKEISPIKITDKANKNENNFYTDLQDAQHQESPKEEPHTKIPSICVNLINDSSEDERPASKQNETPAFDETIRSLMEDEKSSTPNVSFKETSNTSRQNNSLRSSSIIIHENVNINEIKEGLLSEKLQQVVSVFCAGIRSSDGNISMNVSLDYIENPSKECDNIKVNDVEQIIKSPVCEKAEAKSRHSSYKSEDNNDSINRENSRKRKLSNISPKNIQKQPSLNNDFIEELPVEDLSVLNASFNDETSMLDESSRIMDSGSAKKKRRSSNRKEKQLGNKNIVTSDISCENDEETANMEEKFEESSLKTEELQVSTSKKRRRSSNKIERPLNENLEKSLGKKDFTEKKVEDNSDHDQTKHRSCKSPSTGEKQESKHSNYEQKLCIVKYNTDVESEPVKKKKKHNKRKCIEKTSKEVLPEIVTSKRKKLVEMQCDELSANDLRHKIPSFKETSEESNAALKKKKLKRLQSDLKRDLKSTLLSGLVTDVKNRPRRMLKPSIEMDAKDWLIEEAPSKPSSANLSKSSFNFNKIDAKDFKNQILYDSRIKREPTSAFLRKKGHY</sequence>
<dbReference type="EMBL" id="JARQZJ010000001">
    <property type="protein sequence ID" value="KAK9869332.1"/>
    <property type="molecule type" value="Genomic_DNA"/>
</dbReference>
<feature type="compositionally biased region" description="Basic and acidic residues" evidence="1">
    <location>
        <begin position="218"/>
        <end position="244"/>
    </location>
</feature>
<evidence type="ECO:0008006" key="4">
    <source>
        <dbReference type="Google" id="ProtNLM"/>
    </source>
</evidence>
<feature type="compositionally biased region" description="Polar residues" evidence="1">
    <location>
        <begin position="414"/>
        <end position="424"/>
    </location>
</feature>
<feature type="region of interest" description="Disordered" evidence="1">
    <location>
        <begin position="1"/>
        <end position="244"/>
    </location>
</feature>
<feature type="compositionally biased region" description="Basic and acidic residues" evidence="1">
    <location>
        <begin position="1454"/>
        <end position="1479"/>
    </location>
</feature>
<feature type="compositionally biased region" description="Acidic residues" evidence="1">
    <location>
        <begin position="1164"/>
        <end position="1174"/>
    </location>
</feature>
<feature type="compositionally biased region" description="Acidic residues" evidence="1">
    <location>
        <begin position="465"/>
        <end position="477"/>
    </location>
</feature>
<feature type="compositionally biased region" description="Basic and acidic residues" evidence="1">
    <location>
        <begin position="1"/>
        <end position="11"/>
    </location>
</feature>
<feature type="compositionally biased region" description="Basic and acidic residues" evidence="1">
    <location>
        <begin position="1264"/>
        <end position="1292"/>
    </location>
</feature>
<feature type="compositionally biased region" description="Basic and acidic residues" evidence="1">
    <location>
        <begin position="1573"/>
        <end position="1586"/>
    </location>
</feature>
<feature type="compositionally biased region" description="Basic and acidic residues" evidence="1">
    <location>
        <begin position="930"/>
        <end position="959"/>
    </location>
</feature>
<gene>
    <name evidence="2" type="ORF">WA026_003086</name>
</gene>
<feature type="region of interest" description="Disordered" evidence="1">
    <location>
        <begin position="275"/>
        <end position="431"/>
    </location>
</feature>
<evidence type="ECO:0000313" key="2">
    <source>
        <dbReference type="EMBL" id="KAK9869332.1"/>
    </source>
</evidence>
<feature type="region of interest" description="Disordered" evidence="1">
    <location>
        <begin position="1454"/>
        <end position="1499"/>
    </location>
</feature>
<feature type="compositionally biased region" description="Polar residues" evidence="1">
    <location>
        <begin position="552"/>
        <end position="572"/>
    </location>
</feature>
<feature type="compositionally biased region" description="Polar residues" evidence="1">
    <location>
        <begin position="657"/>
        <end position="691"/>
    </location>
</feature>
<feature type="compositionally biased region" description="Polar residues" evidence="1">
    <location>
        <begin position="380"/>
        <end position="405"/>
    </location>
</feature>
<name>A0AAW1TM48_9CUCU</name>
<evidence type="ECO:0000313" key="3">
    <source>
        <dbReference type="Proteomes" id="UP001431783"/>
    </source>
</evidence>
<feature type="compositionally biased region" description="Polar residues" evidence="1">
    <location>
        <begin position="1553"/>
        <end position="1563"/>
    </location>
</feature>
<feature type="compositionally biased region" description="Acidic residues" evidence="1">
    <location>
        <begin position="1212"/>
        <end position="1228"/>
    </location>
</feature>
<feature type="compositionally biased region" description="Polar residues" evidence="1">
    <location>
        <begin position="516"/>
        <end position="531"/>
    </location>
</feature>
<keyword evidence="3" id="KW-1185">Reference proteome</keyword>
<feature type="compositionally biased region" description="Acidic residues" evidence="1">
    <location>
        <begin position="960"/>
        <end position="971"/>
    </location>
</feature>
<feature type="compositionally biased region" description="Polar residues" evidence="1">
    <location>
        <begin position="119"/>
        <end position="129"/>
    </location>
</feature>
<feature type="region of interest" description="Disordered" evidence="1">
    <location>
        <begin position="1123"/>
        <end position="1297"/>
    </location>
</feature>
<feature type="compositionally biased region" description="Polar residues" evidence="1">
    <location>
        <begin position="1042"/>
        <end position="1055"/>
    </location>
</feature>
<proteinExistence type="predicted"/>
<organism evidence="2 3">
    <name type="scientific">Henosepilachna vigintioctopunctata</name>
    <dbReference type="NCBI Taxonomy" id="420089"/>
    <lineage>
        <taxon>Eukaryota</taxon>
        <taxon>Metazoa</taxon>
        <taxon>Ecdysozoa</taxon>
        <taxon>Arthropoda</taxon>
        <taxon>Hexapoda</taxon>
        <taxon>Insecta</taxon>
        <taxon>Pterygota</taxon>
        <taxon>Neoptera</taxon>
        <taxon>Endopterygota</taxon>
        <taxon>Coleoptera</taxon>
        <taxon>Polyphaga</taxon>
        <taxon>Cucujiformia</taxon>
        <taxon>Coccinelloidea</taxon>
        <taxon>Coccinellidae</taxon>
        <taxon>Epilachninae</taxon>
        <taxon>Epilachnini</taxon>
        <taxon>Henosepilachna</taxon>
    </lineage>
</organism>
<feature type="compositionally biased region" description="Basic residues" evidence="1">
    <location>
        <begin position="1235"/>
        <end position="1244"/>
    </location>
</feature>